<comment type="function">
    <text evidence="5">Modulates RecA activity.</text>
</comment>
<dbReference type="Pfam" id="PF02631">
    <property type="entry name" value="RecX_HTH2"/>
    <property type="match status" value="1"/>
</dbReference>
<evidence type="ECO:0000256" key="5">
    <source>
        <dbReference type="HAMAP-Rule" id="MF_01114"/>
    </source>
</evidence>
<evidence type="ECO:0000256" key="4">
    <source>
        <dbReference type="ARBA" id="ARBA00022490"/>
    </source>
</evidence>
<dbReference type="InterPro" id="IPR053925">
    <property type="entry name" value="RecX_HTH_3rd"/>
</dbReference>
<dbReference type="AlphaFoldDB" id="D1BJ40"/>
<evidence type="ECO:0000259" key="8">
    <source>
        <dbReference type="Pfam" id="PF21981"/>
    </source>
</evidence>
<dbReference type="Pfam" id="PF21982">
    <property type="entry name" value="RecX_HTH1"/>
    <property type="match status" value="1"/>
</dbReference>
<evidence type="ECO:0000256" key="2">
    <source>
        <dbReference type="ARBA" id="ARBA00009695"/>
    </source>
</evidence>
<dbReference type="GO" id="GO:0005737">
    <property type="term" value="C:cytoplasm"/>
    <property type="evidence" value="ECO:0007669"/>
    <property type="project" value="UniProtKB-SubCell"/>
</dbReference>
<dbReference type="RefSeq" id="WP_012867303.1">
    <property type="nucleotide sequence ID" value="NC_013521.1"/>
</dbReference>
<dbReference type="eggNOG" id="COG2137">
    <property type="taxonomic scope" value="Bacteria"/>
</dbReference>
<dbReference type="KEGG" id="ske:Sked_23190"/>
<feature type="domain" description="RecX first three-helical" evidence="9">
    <location>
        <begin position="34"/>
        <end position="73"/>
    </location>
</feature>
<dbReference type="STRING" id="446469.Sked_23190"/>
<dbReference type="Pfam" id="PF21981">
    <property type="entry name" value="RecX_HTH3"/>
    <property type="match status" value="1"/>
</dbReference>
<sequence>MSRSTRSQRPRTAPGEEEGTAVSAPSRVEQVERARNRALKILTAAPKSRRQVEERLLAAGDEPDVVTELLDRLENVGLLDDAELAAMIVRTRFTERGQSRRAIAQELRRKGIDDETAAQALAQVDEDDETEAALDVARARLRRTSSLEHAVRVRRALGALGRKGYSSAVAMQAIRAALAEEPARDDGLDAGVEDPAGDTSADDTWMQPDVGHDGAPG</sequence>
<dbReference type="Proteomes" id="UP000000322">
    <property type="component" value="Chromosome"/>
</dbReference>
<dbReference type="PANTHER" id="PTHR33602:SF1">
    <property type="entry name" value="REGULATORY PROTEIN RECX FAMILY PROTEIN"/>
    <property type="match status" value="1"/>
</dbReference>
<evidence type="ECO:0000259" key="9">
    <source>
        <dbReference type="Pfam" id="PF21982"/>
    </source>
</evidence>
<evidence type="ECO:0000259" key="7">
    <source>
        <dbReference type="Pfam" id="PF02631"/>
    </source>
</evidence>
<evidence type="ECO:0000313" key="10">
    <source>
        <dbReference type="EMBL" id="ACZ22234.1"/>
    </source>
</evidence>
<dbReference type="HAMAP" id="MF_01114">
    <property type="entry name" value="RecX"/>
    <property type="match status" value="1"/>
</dbReference>
<dbReference type="GO" id="GO:0006282">
    <property type="term" value="P:regulation of DNA repair"/>
    <property type="evidence" value="ECO:0007669"/>
    <property type="project" value="UniProtKB-UniRule"/>
</dbReference>
<dbReference type="InterPro" id="IPR053926">
    <property type="entry name" value="RecX_HTH_1st"/>
</dbReference>
<keyword evidence="11" id="KW-1185">Reference proteome</keyword>
<feature type="region of interest" description="Disordered" evidence="6">
    <location>
        <begin position="181"/>
        <end position="217"/>
    </location>
</feature>
<dbReference type="InterPro" id="IPR003783">
    <property type="entry name" value="Regulatory_RecX"/>
</dbReference>
<dbReference type="Gene3D" id="1.10.10.10">
    <property type="entry name" value="Winged helix-like DNA-binding domain superfamily/Winged helix DNA-binding domain"/>
    <property type="match status" value="2"/>
</dbReference>
<feature type="domain" description="RecX second three-helical" evidence="7">
    <location>
        <begin position="80"/>
        <end position="121"/>
    </location>
</feature>
<name>D1BJ40_SANKS</name>
<evidence type="ECO:0000256" key="6">
    <source>
        <dbReference type="SAM" id="MobiDB-lite"/>
    </source>
</evidence>
<feature type="region of interest" description="Disordered" evidence="6">
    <location>
        <begin position="1"/>
        <end position="30"/>
    </location>
</feature>
<organism evidence="10 11">
    <name type="scientific">Sanguibacter keddieii (strain ATCC 51767 / DSM 10542 / NCFB 3025 / ST-74)</name>
    <dbReference type="NCBI Taxonomy" id="446469"/>
    <lineage>
        <taxon>Bacteria</taxon>
        <taxon>Bacillati</taxon>
        <taxon>Actinomycetota</taxon>
        <taxon>Actinomycetes</taxon>
        <taxon>Micrococcales</taxon>
        <taxon>Sanguibacteraceae</taxon>
        <taxon>Sanguibacter</taxon>
    </lineage>
</organism>
<dbReference type="OrthoDB" id="5244465at2"/>
<comment type="subcellular location">
    <subcellularLocation>
        <location evidence="1 5">Cytoplasm</location>
    </subcellularLocation>
</comment>
<dbReference type="InterPro" id="IPR036388">
    <property type="entry name" value="WH-like_DNA-bd_sf"/>
</dbReference>
<dbReference type="HOGENOM" id="CLU_066607_0_2_11"/>
<gene>
    <name evidence="5" type="primary">recX</name>
    <name evidence="10" type="ordered locus">Sked_23190</name>
</gene>
<evidence type="ECO:0000256" key="1">
    <source>
        <dbReference type="ARBA" id="ARBA00004496"/>
    </source>
</evidence>
<accession>D1BJ40</accession>
<protein>
    <recommendedName>
        <fullName evidence="3 5">Regulatory protein RecX</fullName>
    </recommendedName>
</protein>
<dbReference type="InterPro" id="IPR053924">
    <property type="entry name" value="RecX_HTH_2nd"/>
</dbReference>
<proteinExistence type="inferred from homology"/>
<reference evidence="10 11" key="1">
    <citation type="journal article" date="2009" name="Stand. Genomic Sci.">
        <title>Complete genome sequence of Sanguibacter keddieii type strain (ST-74).</title>
        <authorList>
            <person name="Ivanova N."/>
            <person name="Sikorski J."/>
            <person name="Sims D."/>
            <person name="Brettin T."/>
            <person name="Detter J.C."/>
            <person name="Han C."/>
            <person name="Lapidus A."/>
            <person name="Copeland A."/>
            <person name="Glavina Del Rio T."/>
            <person name="Nolan M."/>
            <person name="Chen F."/>
            <person name="Lucas S."/>
            <person name="Tice H."/>
            <person name="Cheng J.F."/>
            <person name="Bruce D."/>
            <person name="Goodwin L."/>
            <person name="Pitluck S."/>
            <person name="Pati A."/>
            <person name="Mavromatis K."/>
            <person name="Chen A."/>
            <person name="Palaniappan K."/>
            <person name="D'haeseleer P."/>
            <person name="Chain P."/>
            <person name="Bristow J."/>
            <person name="Eisen J.A."/>
            <person name="Markowitz V."/>
            <person name="Hugenholtz P."/>
            <person name="Goker M."/>
            <person name="Pukall R."/>
            <person name="Klenk H.P."/>
            <person name="Kyrpides N.C."/>
        </authorList>
    </citation>
    <scope>NUCLEOTIDE SEQUENCE [LARGE SCALE GENOMIC DNA]</scope>
    <source>
        <strain evidence="11">ATCC 51767 / DSM 10542 / NCFB 3025 / ST-74</strain>
    </source>
</reference>
<keyword evidence="4 5" id="KW-0963">Cytoplasm</keyword>
<dbReference type="PANTHER" id="PTHR33602">
    <property type="entry name" value="REGULATORY PROTEIN RECX FAMILY PROTEIN"/>
    <property type="match status" value="1"/>
</dbReference>
<feature type="domain" description="RecX third three-helical" evidence="8">
    <location>
        <begin position="127"/>
        <end position="174"/>
    </location>
</feature>
<evidence type="ECO:0000313" key="11">
    <source>
        <dbReference type="Proteomes" id="UP000000322"/>
    </source>
</evidence>
<dbReference type="EMBL" id="CP001819">
    <property type="protein sequence ID" value="ACZ22234.1"/>
    <property type="molecule type" value="Genomic_DNA"/>
</dbReference>
<evidence type="ECO:0000256" key="3">
    <source>
        <dbReference type="ARBA" id="ARBA00018111"/>
    </source>
</evidence>
<comment type="similarity">
    <text evidence="2 5">Belongs to the RecX family.</text>
</comment>